<dbReference type="Proteomes" id="UP000264960">
    <property type="component" value="Chromosome"/>
</dbReference>
<evidence type="ECO:0000313" key="2">
    <source>
        <dbReference type="Proteomes" id="UP000264960"/>
    </source>
</evidence>
<dbReference type="AlphaFoldDB" id="A0AAD0HL10"/>
<evidence type="ECO:0000313" key="1">
    <source>
        <dbReference type="EMBL" id="AVM23312.1"/>
    </source>
</evidence>
<organism evidence="1 2">
    <name type="scientific">Bacillus pumilus</name>
    <name type="common">Bacillus mesentericus</name>
    <dbReference type="NCBI Taxonomy" id="1408"/>
    <lineage>
        <taxon>Bacteria</taxon>
        <taxon>Bacillati</taxon>
        <taxon>Bacillota</taxon>
        <taxon>Bacilli</taxon>
        <taxon>Bacillales</taxon>
        <taxon>Bacillaceae</taxon>
        <taxon>Bacillus</taxon>
    </lineage>
</organism>
<reference evidence="1 2" key="1">
    <citation type="submission" date="2018-02" db="EMBL/GenBank/DDBJ databases">
        <title>The complete genome of two Bacillus pumilus strains from Cuatro Cienegas, Coahuila, Mexico.</title>
        <authorList>
            <person name="Zarza E."/>
            <person name="Alcaraz L.D."/>
            <person name="Aguilar-Salinas B."/>
            <person name="Islas A."/>
            <person name="Olmedo-Alvarez G."/>
        </authorList>
    </citation>
    <scope>NUCLEOTIDE SEQUENCE [LARGE SCALE GENOMIC DNA]</scope>
    <source>
        <strain evidence="1 2">145</strain>
    </source>
</reference>
<name>A0AAD0HL10_BACPU</name>
<gene>
    <name evidence="1" type="ORF">C5695_05510</name>
</gene>
<proteinExistence type="predicted"/>
<dbReference type="RefSeq" id="WP_117729871.1">
    <property type="nucleotide sequence ID" value="NZ_CP027116.1"/>
</dbReference>
<sequence length="92" mass="10608">MLNVLLENPTHFDEDFAEIEKKAGNITESIWQEVGQQIMFSKVIEESITVHKKIMLEGKESNLKVDFQVKPPEDRGEEMYVGVIYSGHEVQK</sequence>
<protein>
    <submittedName>
        <fullName evidence="1">Uncharacterized protein</fullName>
    </submittedName>
</protein>
<accession>A0AAD0HL10</accession>
<dbReference type="EMBL" id="CP027116">
    <property type="protein sequence ID" value="AVM23312.1"/>
    <property type="molecule type" value="Genomic_DNA"/>
</dbReference>